<comment type="caution">
    <text evidence="3">The sequence shown here is derived from an EMBL/GenBank/DDBJ whole genome shotgun (WGS) entry which is preliminary data.</text>
</comment>
<dbReference type="SUPFAM" id="SSF50370">
    <property type="entry name" value="Ricin B-like lectins"/>
    <property type="match status" value="1"/>
</dbReference>
<keyword evidence="1" id="KW-0732">Signal</keyword>
<sequence length="185" mass="20138">MRFPTTTRATTRLTRLITGGAIAALTLAALPPTPAGAATGQWYDTTVEIQTFADKCFDVAGVSTQDGAPIIQFGCDGKSHQRFRVRRLSNGQVAFQTFSGKCLDVQHGSKRDGAPIIQYRCHGGANQRFSLESSTRGRVQIRTFTGNCLDVSNGSLNDGAAIVAFPCWGNANQRFFLENVMSWNW</sequence>
<evidence type="ECO:0000313" key="3">
    <source>
        <dbReference type="EMBL" id="GAA3533070.1"/>
    </source>
</evidence>
<dbReference type="InterPro" id="IPR035992">
    <property type="entry name" value="Ricin_B-like_lectins"/>
</dbReference>
<feature type="signal peptide" evidence="1">
    <location>
        <begin position="1"/>
        <end position="37"/>
    </location>
</feature>
<dbReference type="EMBL" id="BAABDQ010000002">
    <property type="protein sequence ID" value="GAA3533070.1"/>
    <property type="molecule type" value="Genomic_DNA"/>
</dbReference>
<dbReference type="PROSITE" id="PS50231">
    <property type="entry name" value="RICIN_B_LECTIN"/>
    <property type="match status" value="1"/>
</dbReference>
<name>A0ABP6VFH7_9ACTN</name>
<evidence type="ECO:0000313" key="4">
    <source>
        <dbReference type="Proteomes" id="UP001500630"/>
    </source>
</evidence>
<feature type="domain" description="Ricin B lectin" evidence="2">
    <location>
        <begin position="43"/>
        <end position="178"/>
    </location>
</feature>
<dbReference type="Gene3D" id="2.80.10.50">
    <property type="match status" value="3"/>
</dbReference>
<dbReference type="InterPro" id="IPR000772">
    <property type="entry name" value="Ricin_B_lectin"/>
</dbReference>
<dbReference type="SMART" id="SM00458">
    <property type="entry name" value="RICIN"/>
    <property type="match status" value="1"/>
</dbReference>
<reference evidence="4" key="1">
    <citation type="journal article" date="2019" name="Int. J. Syst. Evol. Microbiol.">
        <title>The Global Catalogue of Microorganisms (GCM) 10K type strain sequencing project: providing services to taxonomists for standard genome sequencing and annotation.</title>
        <authorList>
            <consortium name="The Broad Institute Genomics Platform"/>
            <consortium name="The Broad Institute Genome Sequencing Center for Infectious Disease"/>
            <person name="Wu L."/>
            <person name="Ma J."/>
        </authorList>
    </citation>
    <scope>NUCLEOTIDE SEQUENCE [LARGE SCALE GENOMIC DNA]</scope>
    <source>
        <strain evidence="4">JCM 17326</strain>
    </source>
</reference>
<protein>
    <recommendedName>
        <fullName evidence="2">Ricin B lectin domain-containing protein</fullName>
    </recommendedName>
</protein>
<evidence type="ECO:0000259" key="2">
    <source>
        <dbReference type="SMART" id="SM00458"/>
    </source>
</evidence>
<dbReference type="Proteomes" id="UP001500630">
    <property type="component" value="Unassembled WGS sequence"/>
</dbReference>
<proteinExistence type="predicted"/>
<accession>A0ABP6VFH7</accession>
<dbReference type="RefSeq" id="WP_345559157.1">
    <property type="nucleotide sequence ID" value="NZ_BAABDQ010000002.1"/>
</dbReference>
<feature type="chain" id="PRO_5045627817" description="Ricin B lectin domain-containing protein" evidence="1">
    <location>
        <begin position="38"/>
        <end position="185"/>
    </location>
</feature>
<keyword evidence="4" id="KW-1185">Reference proteome</keyword>
<evidence type="ECO:0000256" key="1">
    <source>
        <dbReference type="SAM" id="SignalP"/>
    </source>
</evidence>
<gene>
    <name evidence="3" type="ORF">GCM10022419_010280</name>
</gene>
<dbReference type="CDD" id="cd00161">
    <property type="entry name" value="beta-trefoil_Ricin-like"/>
    <property type="match status" value="1"/>
</dbReference>
<dbReference type="Pfam" id="PF00652">
    <property type="entry name" value="Ricin_B_lectin"/>
    <property type="match status" value="1"/>
</dbReference>
<organism evidence="3 4">
    <name type="scientific">Nonomuraea rosea</name>
    <dbReference type="NCBI Taxonomy" id="638574"/>
    <lineage>
        <taxon>Bacteria</taxon>
        <taxon>Bacillati</taxon>
        <taxon>Actinomycetota</taxon>
        <taxon>Actinomycetes</taxon>
        <taxon>Streptosporangiales</taxon>
        <taxon>Streptosporangiaceae</taxon>
        <taxon>Nonomuraea</taxon>
    </lineage>
</organism>